<evidence type="ECO:0000256" key="1">
    <source>
        <dbReference type="SAM" id="Phobius"/>
    </source>
</evidence>
<keyword evidence="1" id="KW-1133">Transmembrane helix</keyword>
<keyword evidence="3" id="KW-1185">Reference proteome</keyword>
<reference evidence="3" key="1">
    <citation type="submission" date="2016-02" db="EMBL/GenBank/DDBJ databases">
        <authorList>
            <person name="Kaur G."/>
            <person name="Nair G.R."/>
            <person name="Mayilraj S."/>
        </authorList>
    </citation>
    <scope>NUCLEOTIDE SEQUENCE [LARGE SCALE GENOMIC DNA]</scope>
    <source>
        <strain evidence="3">GA-15</strain>
    </source>
</reference>
<accession>A0A177IFZ8</accession>
<keyword evidence="1" id="KW-0812">Transmembrane</keyword>
<organism evidence="2 3">
    <name type="scientific">Corynebacterium stationis</name>
    <dbReference type="NCBI Taxonomy" id="1705"/>
    <lineage>
        <taxon>Bacteria</taxon>
        <taxon>Bacillati</taxon>
        <taxon>Actinomycetota</taxon>
        <taxon>Actinomycetes</taxon>
        <taxon>Mycobacteriales</taxon>
        <taxon>Corynebacteriaceae</taxon>
        <taxon>Corynebacterium</taxon>
    </lineage>
</organism>
<dbReference type="Proteomes" id="UP000076947">
    <property type="component" value="Unassembled WGS sequence"/>
</dbReference>
<feature type="transmembrane region" description="Helical" evidence="1">
    <location>
        <begin position="39"/>
        <end position="59"/>
    </location>
</feature>
<proteinExistence type="predicted"/>
<keyword evidence="1" id="KW-0472">Membrane</keyword>
<dbReference type="AlphaFoldDB" id="A0A177IFZ8"/>
<protein>
    <submittedName>
        <fullName evidence="2">Uncharacterized protein</fullName>
    </submittedName>
</protein>
<sequence>MGKLLDISIKKQSRNLLGIGAIALIAYIIAIAVPVPGLVIGASIFVAGIAALYVGLGLAHLNETSDGRINSFFIFLAGLATLVVLFSALNYLGSVLA</sequence>
<evidence type="ECO:0000313" key="2">
    <source>
        <dbReference type="EMBL" id="OAH27181.1"/>
    </source>
</evidence>
<feature type="transmembrane region" description="Helical" evidence="1">
    <location>
        <begin position="71"/>
        <end position="92"/>
    </location>
</feature>
<name>A0A177IFZ8_9CORY</name>
<feature type="transmembrane region" description="Helical" evidence="1">
    <location>
        <begin position="16"/>
        <end position="33"/>
    </location>
</feature>
<dbReference type="EMBL" id="LSTQ01000022">
    <property type="protein sequence ID" value="OAH27181.1"/>
    <property type="molecule type" value="Genomic_DNA"/>
</dbReference>
<gene>
    <name evidence="2" type="ORF">AYJ05_04720</name>
</gene>
<comment type="caution">
    <text evidence="2">The sequence shown here is derived from an EMBL/GenBank/DDBJ whole genome shotgun (WGS) entry which is preliminary data.</text>
</comment>
<evidence type="ECO:0000313" key="3">
    <source>
        <dbReference type="Proteomes" id="UP000076947"/>
    </source>
</evidence>